<keyword evidence="4 5" id="KW-0472">Membrane</keyword>
<evidence type="ECO:0000259" key="7">
    <source>
        <dbReference type="Pfam" id="PF02932"/>
    </source>
</evidence>
<name>A0A2I4BRF3_AUSLI</name>
<evidence type="ECO:0000256" key="1">
    <source>
        <dbReference type="ARBA" id="ARBA00004141"/>
    </source>
</evidence>
<organism evidence="8 9">
    <name type="scientific">Austrofundulus limnaeus</name>
    <name type="common">Annual killifish</name>
    <dbReference type="NCBI Taxonomy" id="52670"/>
    <lineage>
        <taxon>Eukaryota</taxon>
        <taxon>Metazoa</taxon>
        <taxon>Chordata</taxon>
        <taxon>Craniata</taxon>
        <taxon>Vertebrata</taxon>
        <taxon>Euteleostomi</taxon>
        <taxon>Actinopterygii</taxon>
        <taxon>Neopterygii</taxon>
        <taxon>Teleostei</taxon>
        <taxon>Neoteleostei</taxon>
        <taxon>Acanthomorphata</taxon>
        <taxon>Ovalentaria</taxon>
        <taxon>Atherinomorphae</taxon>
        <taxon>Cyprinodontiformes</taxon>
        <taxon>Rivulidae</taxon>
        <taxon>Austrofundulus</taxon>
    </lineage>
</organism>
<dbReference type="Pfam" id="PF02932">
    <property type="entry name" value="Neur_chan_memb"/>
    <property type="match status" value="1"/>
</dbReference>
<dbReference type="GO" id="GO:0005230">
    <property type="term" value="F:extracellular ligand-gated monoatomic ion channel activity"/>
    <property type="evidence" value="ECO:0007669"/>
    <property type="project" value="InterPro"/>
</dbReference>
<dbReference type="KEGG" id="alim:106522013"/>
<dbReference type="Pfam" id="PF02931">
    <property type="entry name" value="Neur_chan_LBD"/>
    <property type="match status" value="1"/>
</dbReference>
<dbReference type="Gene3D" id="2.70.170.10">
    <property type="entry name" value="Neurotransmitter-gated ion-channel ligand-binding domain"/>
    <property type="match status" value="1"/>
</dbReference>
<dbReference type="InterPro" id="IPR006202">
    <property type="entry name" value="Neur_chan_lig-bd"/>
</dbReference>
<dbReference type="SUPFAM" id="SSF90112">
    <property type="entry name" value="Neurotransmitter-gated ion-channel transmembrane pore"/>
    <property type="match status" value="1"/>
</dbReference>
<reference evidence="9" key="1">
    <citation type="submission" date="2025-08" db="UniProtKB">
        <authorList>
            <consortium name="RefSeq"/>
        </authorList>
    </citation>
    <scope>IDENTIFICATION</scope>
</reference>
<dbReference type="AlphaFoldDB" id="A0A2I4BRF3"/>
<proteinExistence type="predicted"/>
<evidence type="ECO:0000313" key="9">
    <source>
        <dbReference type="RefSeq" id="XP_013870303.1"/>
    </source>
</evidence>
<dbReference type="Gene3D" id="1.20.58.390">
    <property type="entry name" value="Neurotransmitter-gated ion-channel transmembrane domain"/>
    <property type="match status" value="1"/>
</dbReference>
<keyword evidence="8" id="KW-1185">Reference proteome</keyword>
<feature type="transmembrane region" description="Helical" evidence="5">
    <location>
        <begin position="140"/>
        <end position="164"/>
    </location>
</feature>
<comment type="subcellular location">
    <subcellularLocation>
        <location evidence="1">Membrane</location>
        <topology evidence="1">Multi-pass membrane protein</topology>
    </subcellularLocation>
</comment>
<dbReference type="GO" id="GO:0004888">
    <property type="term" value="F:transmembrane signaling receptor activity"/>
    <property type="evidence" value="ECO:0007669"/>
    <property type="project" value="InterPro"/>
</dbReference>
<dbReference type="OrthoDB" id="6097796at2759"/>
<accession>A0A2I4BRF3</accession>
<dbReference type="InterPro" id="IPR006029">
    <property type="entry name" value="Neurotrans-gated_channel_TM"/>
</dbReference>
<dbReference type="FunFam" id="1.20.58.390:FF:000103">
    <property type="entry name" value="Si:ch211-256e16.10"/>
    <property type="match status" value="1"/>
</dbReference>
<gene>
    <name evidence="9" type="primary">LOC106522013</name>
</gene>
<evidence type="ECO:0000259" key="6">
    <source>
        <dbReference type="Pfam" id="PF02931"/>
    </source>
</evidence>
<feature type="domain" description="Neurotransmitter-gated ion-channel transmembrane" evidence="7">
    <location>
        <begin position="88"/>
        <end position="196"/>
    </location>
</feature>
<dbReference type="RefSeq" id="XP_013870303.1">
    <property type="nucleotide sequence ID" value="XM_014014849.1"/>
</dbReference>
<feature type="transmembrane region" description="Helical" evidence="5">
    <location>
        <begin position="79"/>
        <end position="99"/>
    </location>
</feature>
<evidence type="ECO:0000256" key="2">
    <source>
        <dbReference type="ARBA" id="ARBA00022692"/>
    </source>
</evidence>
<dbReference type="GO" id="GO:0016020">
    <property type="term" value="C:membrane"/>
    <property type="evidence" value="ECO:0007669"/>
    <property type="project" value="UniProtKB-SubCell"/>
</dbReference>
<dbReference type="InParanoid" id="A0A2I4BRF3"/>
<dbReference type="SUPFAM" id="SSF63712">
    <property type="entry name" value="Nicotinic receptor ligand binding domain-like"/>
    <property type="match status" value="1"/>
</dbReference>
<dbReference type="PANTHER" id="PTHR18945">
    <property type="entry name" value="NEUROTRANSMITTER GATED ION CHANNEL"/>
    <property type="match status" value="1"/>
</dbReference>
<protein>
    <submittedName>
        <fullName evidence="9">5-hydroxytryptamine receptor 3A</fullName>
    </submittedName>
</protein>
<feature type="domain" description="Neurotransmitter-gated ion-channel ligand-binding" evidence="6">
    <location>
        <begin position="1"/>
        <end position="77"/>
    </location>
</feature>
<evidence type="ECO:0000256" key="3">
    <source>
        <dbReference type="ARBA" id="ARBA00022989"/>
    </source>
</evidence>
<keyword evidence="2 5" id="KW-0812">Transmembrane</keyword>
<sequence length="281" mass="32561">MRVYRFPFDIQSCTITFKSQSYDDNELQIADRKKTNETENQFQTQDEWVLKNFTWNKGTAENVKKQTTLIFTITMQRWSALYIANFLFPVLFFLSLDLASFLISDTGGQKLGFKITVLLAVTVMQLLLNEILPGSSDKIPLIAIFCIGIFTLMLLSVLETILVMNLIDRDASSQEETEQNMKKKRENKLFCFGSSKDDDSAGKTPFVINELFRDEQAEESINLKMVLEELKEVLLNHRKDEEKEGYWTKMAKRIDKIFTAFYFSSVVLFLLVMCSLWMGDD</sequence>
<keyword evidence="3 5" id="KW-1133">Transmembrane helix</keyword>
<dbReference type="InterPro" id="IPR006201">
    <property type="entry name" value="Neur_channel"/>
</dbReference>
<keyword evidence="9" id="KW-0675">Receptor</keyword>
<evidence type="ECO:0000256" key="4">
    <source>
        <dbReference type="ARBA" id="ARBA00023136"/>
    </source>
</evidence>
<dbReference type="InterPro" id="IPR036719">
    <property type="entry name" value="Neuro-gated_channel_TM_sf"/>
</dbReference>
<evidence type="ECO:0000313" key="8">
    <source>
        <dbReference type="Proteomes" id="UP000192220"/>
    </source>
</evidence>
<dbReference type="InterPro" id="IPR038050">
    <property type="entry name" value="Neuro_actylchol_rec"/>
</dbReference>
<dbReference type="Proteomes" id="UP000192220">
    <property type="component" value="Unplaced"/>
</dbReference>
<dbReference type="GeneID" id="106522013"/>
<feature type="transmembrane region" description="Helical" evidence="5">
    <location>
        <begin position="257"/>
        <end position="278"/>
    </location>
</feature>
<evidence type="ECO:0000256" key="5">
    <source>
        <dbReference type="SAM" id="Phobius"/>
    </source>
</evidence>
<dbReference type="InterPro" id="IPR036734">
    <property type="entry name" value="Neur_chan_lig-bd_sf"/>
</dbReference>